<dbReference type="STRING" id="748449.Halha_1637"/>
<accession>L0KAK1</accession>
<evidence type="ECO:0000313" key="2">
    <source>
        <dbReference type="EMBL" id="AGB41575.1"/>
    </source>
</evidence>
<dbReference type="Pfam" id="PF07238">
    <property type="entry name" value="PilZ"/>
    <property type="match status" value="1"/>
</dbReference>
<dbReference type="GO" id="GO:0016740">
    <property type="term" value="F:transferase activity"/>
    <property type="evidence" value="ECO:0007669"/>
    <property type="project" value="UniProtKB-KW"/>
</dbReference>
<dbReference type="AlphaFoldDB" id="L0KAK1"/>
<keyword evidence="2" id="KW-0808">Transferase</keyword>
<organism evidence="2 3">
    <name type="scientific">Halobacteroides halobius (strain ATCC 35273 / DSM 5150 / MD-1)</name>
    <dbReference type="NCBI Taxonomy" id="748449"/>
    <lineage>
        <taxon>Bacteria</taxon>
        <taxon>Bacillati</taxon>
        <taxon>Bacillota</taxon>
        <taxon>Clostridia</taxon>
        <taxon>Halanaerobiales</taxon>
        <taxon>Halobacteroidaceae</taxon>
        <taxon>Halobacteroides</taxon>
    </lineage>
</organism>
<dbReference type="eggNOG" id="COG5581">
    <property type="taxonomic scope" value="Bacteria"/>
</dbReference>
<sequence>MLNKVFIGQSVKISKQETEEYRAKIINLKRDTIRLRFFGAVEKVGFIQQGQILKLSLIKNGALYKLNVKVKNIDGLNNSCWVVKQGGFTRIQRRKHVRVPIQQEIEYKESKKSRYKKGIVLDISGGGMRIRIKELAGLELGSKIEVRSDFLPLAVNIIDVEIVRITANQDPEAEKRVYDVGVEFVDLPEVWKEEIIEWVFKEQRKLRKRGKI</sequence>
<dbReference type="InterPro" id="IPR009875">
    <property type="entry name" value="PilZ_domain"/>
</dbReference>
<reference evidence="3" key="1">
    <citation type="submission" date="2012-02" db="EMBL/GenBank/DDBJ databases">
        <title>The complete genome of Halobacteroides halobius DSM 5150.</title>
        <authorList>
            <person name="Lucas S."/>
            <person name="Copeland A."/>
            <person name="Lapidus A."/>
            <person name="Glavina del Rio T."/>
            <person name="Dalin E."/>
            <person name="Tice H."/>
            <person name="Bruce D."/>
            <person name="Goodwin L."/>
            <person name="Pitluck S."/>
            <person name="Peters L."/>
            <person name="Mikhailova N."/>
            <person name="Gu W."/>
            <person name="Kyrpides N."/>
            <person name="Mavromatis K."/>
            <person name="Ivanova N."/>
            <person name="Brettin T."/>
            <person name="Detter J.C."/>
            <person name="Han C."/>
            <person name="Larimer F."/>
            <person name="Land M."/>
            <person name="Hauser L."/>
            <person name="Markowitz V."/>
            <person name="Cheng J.-F."/>
            <person name="Hugenholtz P."/>
            <person name="Woyke T."/>
            <person name="Wu D."/>
            <person name="Tindall B."/>
            <person name="Pomrenke H."/>
            <person name="Brambilla E."/>
            <person name="Klenk H.-P."/>
            <person name="Eisen J.A."/>
        </authorList>
    </citation>
    <scope>NUCLEOTIDE SEQUENCE [LARGE SCALE GENOMIC DNA]</scope>
    <source>
        <strain evidence="3">ATCC 35273 / DSM 5150 / MD-1</strain>
    </source>
</reference>
<dbReference type="RefSeq" id="WP_015327291.1">
    <property type="nucleotide sequence ID" value="NC_019978.1"/>
</dbReference>
<proteinExistence type="predicted"/>
<dbReference type="GO" id="GO:0035438">
    <property type="term" value="F:cyclic-di-GMP binding"/>
    <property type="evidence" value="ECO:0007669"/>
    <property type="project" value="InterPro"/>
</dbReference>
<dbReference type="SUPFAM" id="SSF141371">
    <property type="entry name" value="PilZ domain-like"/>
    <property type="match status" value="1"/>
</dbReference>
<dbReference type="Gene3D" id="2.40.10.220">
    <property type="entry name" value="predicted glycosyltransferase like domains"/>
    <property type="match status" value="1"/>
</dbReference>
<dbReference type="OrthoDB" id="9783080at2"/>
<dbReference type="KEGG" id="hhl:Halha_1637"/>
<evidence type="ECO:0000313" key="3">
    <source>
        <dbReference type="Proteomes" id="UP000010880"/>
    </source>
</evidence>
<dbReference type="EMBL" id="CP003359">
    <property type="protein sequence ID" value="AGB41575.1"/>
    <property type="molecule type" value="Genomic_DNA"/>
</dbReference>
<name>L0KAK1_HALHC</name>
<evidence type="ECO:0000259" key="1">
    <source>
        <dbReference type="Pfam" id="PF07238"/>
    </source>
</evidence>
<dbReference type="Proteomes" id="UP000010880">
    <property type="component" value="Chromosome"/>
</dbReference>
<gene>
    <name evidence="2" type="ordered locus">Halha_1637</name>
</gene>
<feature type="domain" description="PilZ" evidence="1">
    <location>
        <begin position="92"/>
        <end position="200"/>
    </location>
</feature>
<keyword evidence="3" id="KW-1185">Reference proteome</keyword>
<dbReference type="HOGENOM" id="CLU_086342_0_0_9"/>
<protein>
    <submittedName>
        <fullName evidence="2">Putative glycosyltransferase</fullName>
    </submittedName>
</protein>